<dbReference type="EMBL" id="BAAABX010000089">
    <property type="protein sequence ID" value="GAA0437640.1"/>
    <property type="molecule type" value="Genomic_DNA"/>
</dbReference>
<organism evidence="1 2">
    <name type="scientific">Streptomyces luteireticuli</name>
    <dbReference type="NCBI Taxonomy" id="173858"/>
    <lineage>
        <taxon>Bacteria</taxon>
        <taxon>Bacillati</taxon>
        <taxon>Actinomycetota</taxon>
        <taxon>Actinomycetes</taxon>
        <taxon>Kitasatosporales</taxon>
        <taxon>Streptomycetaceae</taxon>
        <taxon>Streptomyces</taxon>
    </lineage>
</organism>
<protein>
    <recommendedName>
        <fullName evidence="3">Extracellular solute-binding protein</fullName>
    </recommendedName>
</protein>
<name>A0ABP3J3A8_9ACTN</name>
<reference evidence="2" key="1">
    <citation type="journal article" date="2019" name="Int. J. Syst. Evol. Microbiol.">
        <title>The Global Catalogue of Microorganisms (GCM) 10K type strain sequencing project: providing services to taxonomists for standard genome sequencing and annotation.</title>
        <authorList>
            <consortium name="The Broad Institute Genomics Platform"/>
            <consortium name="The Broad Institute Genome Sequencing Center for Infectious Disease"/>
            <person name="Wu L."/>
            <person name="Ma J."/>
        </authorList>
    </citation>
    <scope>NUCLEOTIDE SEQUENCE [LARGE SCALE GENOMIC DNA]</scope>
    <source>
        <strain evidence="2">JCM 4788</strain>
    </source>
</reference>
<evidence type="ECO:0000313" key="2">
    <source>
        <dbReference type="Proteomes" id="UP001500879"/>
    </source>
</evidence>
<accession>A0ABP3J3A8</accession>
<evidence type="ECO:0000313" key="1">
    <source>
        <dbReference type="EMBL" id="GAA0437640.1"/>
    </source>
</evidence>
<dbReference type="SUPFAM" id="SSF53850">
    <property type="entry name" value="Periplasmic binding protein-like II"/>
    <property type="match status" value="1"/>
</dbReference>
<keyword evidence="2" id="KW-1185">Reference proteome</keyword>
<sequence>MPDRVGRRRMLAGIAGLAAGGCTARPDRGGGRGPVDLKLLSHYGEGPLEAGLRRAVDDWNAGQSRSRVETVAVRFEDLLTTVVVRQAAGQGTDILHLYALWAGQLVRAGVLRPVPPGDAVRVRDGFPAAVAGAVGVDGVPFGYPTEVQTYGLYCNRRLLAAAGAARPPRTWRELEAVARAATRKDRHGNTVVQGLALSRVDDSETVNPVLALLASGGGAFLTADGRGCALGSPAGDAVFGLQRRLVRTGAGDPAIDMYAAFPAGRAAMAVNGGWWCGSLIASMGERYRDVVTAALPGPAAGDRGTLATAFLMGVNTQCRHPGPAWEFVRWLNADAVAPPGGGGARVTRMSALQWAAGSMTGRTADMRALLGAHGDPNAVPFLDALAHATPEPNGPRAQQAKSVLRKNIEEMWNGRLSAAEALNATCTQVDRELSRPG</sequence>
<dbReference type="Gene3D" id="3.40.190.10">
    <property type="entry name" value="Periplasmic binding protein-like II"/>
    <property type="match status" value="1"/>
</dbReference>
<dbReference type="InterPro" id="IPR050490">
    <property type="entry name" value="Bact_solute-bd_prot1"/>
</dbReference>
<dbReference type="Pfam" id="PF01547">
    <property type="entry name" value="SBP_bac_1"/>
    <property type="match status" value="1"/>
</dbReference>
<dbReference type="PROSITE" id="PS51257">
    <property type="entry name" value="PROKAR_LIPOPROTEIN"/>
    <property type="match status" value="1"/>
</dbReference>
<evidence type="ECO:0008006" key="3">
    <source>
        <dbReference type="Google" id="ProtNLM"/>
    </source>
</evidence>
<dbReference type="PANTHER" id="PTHR43649">
    <property type="entry name" value="ARABINOSE-BINDING PROTEIN-RELATED"/>
    <property type="match status" value="1"/>
</dbReference>
<dbReference type="InterPro" id="IPR006059">
    <property type="entry name" value="SBP"/>
</dbReference>
<dbReference type="Proteomes" id="UP001500879">
    <property type="component" value="Unassembled WGS sequence"/>
</dbReference>
<dbReference type="RefSeq" id="WP_344032812.1">
    <property type="nucleotide sequence ID" value="NZ_BAAABX010000089.1"/>
</dbReference>
<proteinExistence type="predicted"/>
<comment type="caution">
    <text evidence="1">The sequence shown here is derived from an EMBL/GenBank/DDBJ whole genome shotgun (WGS) entry which is preliminary data.</text>
</comment>
<gene>
    <name evidence="1" type="ORF">GCM10010357_68790</name>
</gene>